<dbReference type="OrthoDB" id="3675244at2"/>
<dbReference type="InterPro" id="IPR004302">
    <property type="entry name" value="Cellulose/chitin-bd_N"/>
</dbReference>
<dbReference type="GO" id="GO:0004553">
    <property type="term" value="F:hydrolase activity, hydrolyzing O-glycosyl compounds"/>
    <property type="evidence" value="ECO:0007669"/>
    <property type="project" value="InterPro"/>
</dbReference>
<dbReference type="InterPro" id="IPR041029">
    <property type="entry name" value="GbpA_2"/>
</dbReference>
<dbReference type="Pfam" id="PF03067">
    <property type="entry name" value="LPMO_10"/>
    <property type="match status" value="1"/>
</dbReference>
<proteinExistence type="predicted"/>
<sequence length="550" mass="61095">MNRSLMLACARVKKISIISKVISFFSIILFSSLLHGHGYVDHPKARQQFCVDDGGYWWPDDGSAIPNEACRMAFLESGTFQFVQNIEFAANVTDYHNLDAVKAVVTDGNLCSAGDNAKRGMNLPSTHWQRTTIEPDSNGEFDFIFYGATPHNPSFWEFYLTKPGVDIDNKALTWNDIELIDSKGNIPISQVGGRNVYLAKVKIPVGRTGDAILYTRWQRNDIAGEGFYNCSDITISGSTNPPFEWHDKGYYVKQGTEAQAGDEIWFRVFDTNGNEVVFEKLAISESNQSQAIWAEQLATQVNQTHQQITQIGVRNSEDIIEYSAADTLTNKVWVKNNNYTFALDVKKPTTNQPPQVSLDARFEVNAGESINITVSASDPENTPLSYRWNVPAELRATNTDMATVNIQANTPAQTTNYSISVVVSDGENDVSASTTLAVIVETGGCQTTDPDAANHPAWEASKTYQQGNKVSFNQLVWQANWWNQNSQPSAANEVWKLLSDVELGWQSGIAYNAGDEVDHQGRRWKAQWWTKAEPGKASVWQDIGPAKCGS</sequence>
<keyword evidence="1" id="KW-0964">Secreted</keyword>
<evidence type="ECO:0000256" key="4">
    <source>
        <dbReference type="ARBA" id="ARBA00022801"/>
    </source>
</evidence>
<feature type="domain" description="Chitin-binding type-3" evidence="5">
    <location>
        <begin position="455"/>
        <end position="498"/>
    </location>
</feature>
<accession>A0A545U645</accession>
<dbReference type="PANTHER" id="PTHR34823:SF1">
    <property type="entry name" value="CHITIN-BINDING TYPE-4 DOMAIN-CONTAINING PROTEIN"/>
    <property type="match status" value="1"/>
</dbReference>
<keyword evidence="2" id="KW-0147">Chitin-binding</keyword>
<dbReference type="Gene3D" id="3.30.70.2150">
    <property type="match status" value="1"/>
</dbReference>
<dbReference type="Pfam" id="PF02839">
    <property type="entry name" value="CBM_5_12"/>
    <property type="match status" value="2"/>
</dbReference>
<dbReference type="Pfam" id="PF18416">
    <property type="entry name" value="GbpA_2"/>
    <property type="match status" value="1"/>
</dbReference>
<keyword evidence="4" id="KW-0378">Hydrolase</keyword>
<dbReference type="Gene3D" id="2.70.50.50">
    <property type="entry name" value="chitin-binding protein cbp21"/>
    <property type="match status" value="1"/>
</dbReference>
<name>A0A545U645_9GAMM</name>
<dbReference type="GO" id="GO:0005576">
    <property type="term" value="C:extracellular region"/>
    <property type="evidence" value="ECO:0007669"/>
    <property type="project" value="InterPro"/>
</dbReference>
<dbReference type="SUPFAM" id="SSF51055">
    <property type="entry name" value="Carbohydrate binding domain"/>
    <property type="match status" value="2"/>
</dbReference>
<dbReference type="Gene3D" id="2.60.40.10">
    <property type="entry name" value="Immunoglobulins"/>
    <property type="match status" value="1"/>
</dbReference>
<dbReference type="RefSeq" id="WP_142933540.1">
    <property type="nucleotide sequence ID" value="NZ_ML660169.1"/>
</dbReference>
<dbReference type="GO" id="GO:0008061">
    <property type="term" value="F:chitin binding"/>
    <property type="evidence" value="ECO:0007669"/>
    <property type="project" value="UniProtKB-KW"/>
</dbReference>
<dbReference type="SUPFAM" id="SSF81296">
    <property type="entry name" value="E set domains"/>
    <property type="match status" value="1"/>
</dbReference>
<evidence type="ECO:0000259" key="5">
    <source>
        <dbReference type="SMART" id="SM00495"/>
    </source>
</evidence>
<gene>
    <name evidence="6" type="ORF">FLL46_21380</name>
</gene>
<dbReference type="Proteomes" id="UP000315439">
    <property type="component" value="Unassembled WGS sequence"/>
</dbReference>
<evidence type="ECO:0000313" key="7">
    <source>
        <dbReference type="Proteomes" id="UP000315439"/>
    </source>
</evidence>
<dbReference type="PANTHER" id="PTHR34823">
    <property type="entry name" value="GLCNAC-BINDING PROTEIN A"/>
    <property type="match status" value="1"/>
</dbReference>
<evidence type="ECO:0000313" key="6">
    <source>
        <dbReference type="EMBL" id="TQV84948.1"/>
    </source>
</evidence>
<feature type="domain" description="Chitin-binding type-3" evidence="5">
    <location>
        <begin position="502"/>
        <end position="543"/>
    </location>
</feature>
<dbReference type="InterPro" id="IPR003610">
    <property type="entry name" value="CBM5/12"/>
</dbReference>
<dbReference type="InterPro" id="IPR036573">
    <property type="entry name" value="CBM_sf_5/12"/>
</dbReference>
<evidence type="ECO:0000256" key="1">
    <source>
        <dbReference type="ARBA" id="ARBA00022525"/>
    </source>
</evidence>
<comment type="caution">
    <text evidence="6">The sequence shown here is derived from an EMBL/GenBank/DDBJ whole genome shotgun (WGS) entry which is preliminary data.</text>
</comment>
<dbReference type="CDD" id="cd12215">
    <property type="entry name" value="ChiC_BD"/>
    <property type="match status" value="2"/>
</dbReference>
<organism evidence="6 7">
    <name type="scientific">Aliikangiella coralliicola</name>
    <dbReference type="NCBI Taxonomy" id="2592383"/>
    <lineage>
        <taxon>Bacteria</taxon>
        <taxon>Pseudomonadati</taxon>
        <taxon>Pseudomonadota</taxon>
        <taxon>Gammaproteobacteria</taxon>
        <taxon>Oceanospirillales</taxon>
        <taxon>Pleioneaceae</taxon>
        <taxon>Aliikangiella</taxon>
    </lineage>
</organism>
<dbReference type="GO" id="GO:0005975">
    <property type="term" value="P:carbohydrate metabolic process"/>
    <property type="evidence" value="ECO:0007669"/>
    <property type="project" value="InterPro"/>
</dbReference>
<dbReference type="EMBL" id="VIKS01000013">
    <property type="protein sequence ID" value="TQV84948.1"/>
    <property type="molecule type" value="Genomic_DNA"/>
</dbReference>
<dbReference type="InterPro" id="IPR013783">
    <property type="entry name" value="Ig-like_fold"/>
</dbReference>
<keyword evidence="7" id="KW-1185">Reference proteome</keyword>
<reference evidence="6 7" key="1">
    <citation type="submission" date="2019-07" db="EMBL/GenBank/DDBJ databases">
        <title>Draft genome for Aliikangiella sp. M105.</title>
        <authorList>
            <person name="Wang G."/>
        </authorList>
    </citation>
    <scope>NUCLEOTIDE SEQUENCE [LARGE SCALE GENOMIC DNA]</scope>
    <source>
        <strain evidence="6 7">M105</strain>
    </source>
</reference>
<keyword evidence="3" id="KW-0732">Signal</keyword>
<dbReference type="SUPFAM" id="SSF49299">
    <property type="entry name" value="PKD domain"/>
    <property type="match status" value="1"/>
</dbReference>
<dbReference type="InterPro" id="IPR051024">
    <property type="entry name" value="GlcNAc_Chitin_IntDeg"/>
</dbReference>
<protein>
    <recommendedName>
        <fullName evidence="5">Chitin-binding type-3 domain-containing protein</fullName>
    </recommendedName>
</protein>
<dbReference type="Gene3D" id="2.10.10.20">
    <property type="entry name" value="Carbohydrate-binding module superfamily 5/12"/>
    <property type="match status" value="2"/>
</dbReference>
<dbReference type="AlphaFoldDB" id="A0A545U645"/>
<evidence type="ECO:0000256" key="3">
    <source>
        <dbReference type="ARBA" id="ARBA00022729"/>
    </source>
</evidence>
<evidence type="ECO:0000256" key="2">
    <source>
        <dbReference type="ARBA" id="ARBA00022669"/>
    </source>
</evidence>
<dbReference type="InterPro" id="IPR035986">
    <property type="entry name" value="PKD_dom_sf"/>
</dbReference>
<dbReference type="InterPro" id="IPR014756">
    <property type="entry name" value="Ig_E-set"/>
</dbReference>
<dbReference type="SMART" id="SM00495">
    <property type="entry name" value="ChtBD3"/>
    <property type="match status" value="2"/>
</dbReference>
<dbReference type="GO" id="GO:0030246">
    <property type="term" value="F:carbohydrate binding"/>
    <property type="evidence" value="ECO:0007669"/>
    <property type="project" value="InterPro"/>
</dbReference>